<dbReference type="EMBL" id="GL349458">
    <property type="protein sequence ID" value="KNC49876.1"/>
    <property type="molecule type" value="Genomic_DNA"/>
</dbReference>
<evidence type="ECO:0000313" key="10">
    <source>
        <dbReference type="Proteomes" id="UP000054408"/>
    </source>
</evidence>
<keyword evidence="8" id="KW-0539">Nucleus</keyword>
<keyword evidence="7" id="KW-0238">DNA-binding</keyword>
<evidence type="ECO:0000256" key="5">
    <source>
        <dbReference type="ARBA" id="ARBA00022454"/>
    </source>
</evidence>
<sequence>MAPALAALLDALPPAAIAYAERLKVAYTEALEPLPPPACVPFASPSAAAAAAGAGLAPTPAPAATTVIGRLVASPVVPGALVIIDLDAACHDSTRSVNAGAAVALVAPPALLGPHAQGAPVVVWGTLARSARGRPAVVLYATQIVALGAPPASTPFLIEAHAPLSVAQAMLATDATRPSLPDPRPGAKRKRRASAKLAIFGRLVAKSPIHRWGAGTLSFFIELESGGVATCVIFAGPRPVRWYPFLALGASVLITNVRSKAMLQGTANERAVFAVSSTGGSVHAWDPNYAPPPLPGSAAKRLRSLSGRAVSPKAASQLPPPLLSRTACIAYRGVITAVAPEEASVMLDGAIRLLLSHHPTSALGLVLVVGSRIRACNVHVVLDPETSLFAGLGACSYSTIELVAPPPTAALTGSLVPPFRLASRAMALHFKTMTWLDYYLLFNKLAATLETAFHASLKRKHIRGSERASGIDIGLAHYLLKALGALSAKRNVTSEFLAHPGGCHLACFGSDDDARPQVAVPSQLDKARAPGGALVGFLVPYRGGLALRDDRALVPIVASDARSVVRSSSLGHLYLVTDFRVVDDDGSVTFVACALQNARCLLHERLFPLMRAIALPPPPPPLPSTATTLTPPQKPDPFSTNELVMAVPEATPAPYHTLIESVDGRRARTVPSGVLKPYLGAKVLCELTDGVEREWPGALLIYVVHVSPVMDGRCHAEVKLLPPPGALAPVTAGLLVLEPSALLHRPILHPRCLYYMFNVLATLPDGSRAMVRSLAQLLVALGGRVGASPATNLSAFSRKFQASRLGAVTTAAAGVFPVLTLSDNAVVESVGVIGDDEAAALGGNVPLVASEKVAAIVRALRAHDDAAEVPSSIGELALVTLPISAYRYPENYERVVSVEALVVAREASGEPAMTWCVTLRDTRAAHTLSWYVDTAQFGWIGGLVSGARVELSRVMCKISRSGNIYLVMAATTSVVVRGWVESETCDAAVEARLEPAFPLAQYYAVGTIMRRVVRIRGSITALSGLRLVWKCLGCGETLGIPGRCAAGCVRAPSKFFLDATVFVDDGSAEATVFVDGDLVWRVLGLSRRRGQMMAAMAKRHGALIFARQGTRLELVSKPEALADPREHELRQLARAANAPRVARQVWMAVRRVARARSDAAVTTTPDDLPPPLAGVLRFKTLLVDGVHAPTLALPRLYLKAVAVDEVDAAAHIEALLANLSLGTETAEKALVQLLEERPERPIHALAQAFAAMAAAEEKAADGLAPVVEPLRPVARARVMDAVAAACAAPERWEVAAAAEVGEDLDDGEVDGLSGAGLGILLRHLPFAVPEAGRAAVDGVVAARADELVSFREATAGAEVLAVMEAMATEAGALFDACDVSGAGALPRNMARSLLNDAGAPFDAIPADGGADGLVSRREFVAAMIALAPRS</sequence>
<reference evidence="9 10" key="1">
    <citation type="submission" date="2010-05" db="EMBL/GenBank/DDBJ databases">
        <title>The Genome Sequence of Thecamonas trahens ATCC 50062.</title>
        <authorList>
            <consortium name="The Broad Institute Genome Sequencing Platform"/>
            <person name="Russ C."/>
            <person name="Cuomo C."/>
            <person name="Shea T."/>
            <person name="Young S.K."/>
            <person name="Zeng Q."/>
            <person name="Koehrsen M."/>
            <person name="Haas B."/>
            <person name="Borodovsky M."/>
            <person name="Guigo R."/>
            <person name="Alvarado L."/>
            <person name="Berlin A."/>
            <person name="Bochicchio J."/>
            <person name="Borenstein D."/>
            <person name="Chapman S."/>
            <person name="Chen Z."/>
            <person name="Freedman E."/>
            <person name="Gellesch M."/>
            <person name="Goldberg J."/>
            <person name="Griggs A."/>
            <person name="Gujja S."/>
            <person name="Heilman E."/>
            <person name="Heiman D."/>
            <person name="Hepburn T."/>
            <person name="Howarth C."/>
            <person name="Jen D."/>
            <person name="Larson L."/>
            <person name="Mehta T."/>
            <person name="Park D."/>
            <person name="Pearson M."/>
            <person name="Roberts A."/>
            <person name="Saif S."/>
            <person name="Shenoy N."/>
            <person name="Sisk P."/>
            <person name="Stolte C."/>
            <person name="Sykes S."/>
            <person name="Thomson T."/>
            <person name="Walk T."/>
            <person name="White J."/>
            <person name="Yandava C."/>
            <person name="Burger G."/>
            <person name="Gray M.W."/>
            <person name="Holland P.W.H."/>
            <person name="King N."/>
            <person name="Lang F.B.F."/>
            <person name="Roger A.J."/>
            <person name="Ruiz-Trillo I."/>
            <person name="Lander E."/>
            <person name="Nusbaum C."/>
        </authorList>
    </citation>
    <scope>NUCLEOTIDE SEQUENCE [LARGE SCALE GENOMIC DNA]</scope>
    <source>
        <strain evidence="9 10">ATCC 50062</strain>
    </source>
</reference>
<comment type="similarity">
    <text evidence="3">Belongs to the CTC1 family.</text>
</comment>
<accession>A0A0L0DCM6</accession>
<dbReference type="PANTHER" id="PTHR14865:SF2">
    <property type="entry name" value="CST COMPLEX SUBUNIT CTC1"/>
    <property type="match status" value="1"/>
</dbReference>
<dbReference type="GO" id="GO:0003697">
    <property type="term" value="F:single-stranded DNA binding"/>
    <property type="evidence" value="ECO:0007669"/>
    <property type="project" value="InterPro"/>
</dbReference>
<evidence type="ECO:0000256" key="7">
    <source>
        <dbReference type="ARBA" id="ARBA00023125"/>
    </source>
</evidence>
<gene>
    <name evidence="9" type="ORF">AMSG_06170</name>
</gene>
<dbReference type="GO" id="GO:0042162">
    <property type="term" value="F:telomeric DNA binding"/>
    <property type="evidence" value="ECO:0007669"/>
    <property type="project" value="TreeGrafter"/>
</dbReference>
<dbReference type="GeneID" id="25565401"/>
<evidence type="ECO:0000256" key="2">
    <source>
        <dbReference type="ARBA" id="ARBA00004574"/>
    </source>
</evidence>
<keyword evidence="10" id="KW-1185">Reference proteome</keyword>
<dbReference type="OrthoDB" id="2314520at2759"/>
<organism evidence="9 10">
    <name type="scientific">Thecamonas trahens ATCC 50062</name>
    <dbReference type="NCBI Taxonomy" id="461836"/>
    <lineage>
        <taxon>Eukaryota</taxon>
        <taxon>Apusozoa</taxon>
        <taxon>Apusomonadida</taxon>
        <taxon>Apusomonadidae</taxon>
        <taxon>Thecamonas</taxon>
    </lineage>
</organism>
<protein>
    <recommendedName>
        <fullName evidence="4">CST complex subunit CTC1</fullName>
    </recommendedName>
</protein>
<dbReference type="Proteomes" id="UP000054408">
    <property type="component" value="Unassembled WGS sequence"/>
</dbReference>
<dbReference type="GO" id="GO:1990879">
    <property type="term" value="C:CST complex"/>
    <property type="evidence" value="ECO:0007669"/>
    <property type="project" value="TreeGrafter"/>
</dbReference>
<keyword evidence="5" id="KW-0158">Chromosome</keyword>
<dbReference type="GO" id="GO:0045740">
    <property type="term" value="P:positive regulation of DNA replication"/>
    <property type="evidence" value="ECO:0007669"/>
    <property type="project" value="TreeGrafter"/>
</dbReference>
<proteinExistence type="inferred from homology"/>
<dbReference type="RefSeq" id="XP_013757360.1">
    <property type="nucleotide sequence ID" value="XM_013901906.1"/>
</dbReference>
<dbReference type="Pfam" id="PF15489">
    <property type="entry name" value="CTC1"/>
    <property type="match status" value="1"/>
</dbReference>
<dbReference type="InterPro" id="IPR029156">
    <property type="entry name" value="CTC1"/>
</dbReference>
<keyword evidence="6" id="KW-0779">Telomere</keyword>
<dbReference type="InterPro" id="IPR042617">
    <property type="entry name" value="CTC1-like"/>
</dbReference>
<dbReference type="PANTHER" id="PTHR14865">
    <property type="entry name" value="CST COMPLEX SUBUNIT CTC1"/>
    <property type="match status" value="1"/>
</dbReference>
<name>A0A0L0DCM6_THETB</name>
<evidence type="ECO:0000313" key="9">
    <source>
        <dbReference type="EMBL" id="KNC49876.1"/>
    </source>
</evidence>
<evidence type="ECO:0000256" key="8">
    <source>
        <dbReference type="ARBA" id="ARBA00023242"/>
    </source>
</evidence>
<evidence type="ECO:0000256" key="3">
    <source>
        <dbReference type="ARBA" id="ARBA00006332"/>
    </source>
</evidence>
<evidence type="ECO:0000256" key="1">
    <source>
        <dbReference type="ARBA" id="ARBA00004123"/>
    </source>
</evidence>
<evidence type="ECO:0000256" key="6">
    <source>
        <dbReference type="ARBA" id="ARBA00022895"/>
    </source>
</evidence>
<comment type="subcellular location">
    <subcellularLocation>
        <location evidence="2">Chromosome</location>
        <location evidence="2">Telomere</location>
    </subcellularLocation>
    <subcellularLocation>
        <location evidence="1">Nucleus</location>
    </subcellularLocation>
</comment>
<dbReference type="GO" id="GO:0010833">
    <property type="term" value="P:telomere maintenance via telomere lengthening"/>
    <property type="evidence" value="ECO:0007669"/>
    <property type="project" value="TreeGrafter"/>
</dbReference>
<evidence type="ECO:0000256" key="4">
    <source>
        <dbReference type="ARBA" id="ARBA00016175"/>
    </source>
</evidence>
<dbReference type="STRING" id="461836.A0A0L0DCM6"/>